<evidence type="ECO:0000256" key="4">
    <source>
        <dbReference type="ARBA" id="ARBA00022827"/>
    </source>
</evidence>
<evidence type="ECO:0000259" key="7">
    <source>
        <dbReference type="PROSITE" id="PS51387"/>
    </source>
</evidence>
<dbReference type="InterPro" id="IPR016169">
    <property type="entry name" value="FAD-bd_PCMH_sub2"/>
</dbReference>
<comment type="caution">
    <text evidence="8">The sequence shown here is derived from an EMBL/GenBank/DDBJ whole genome shotgun (WGS) entry which is preliminary data.</text>
</comment>
<sequence length="590" mass="64168">MYATTSYPTYAISAFLCVIPLVLAAPTNEKRQGRTCRYLPGDAGWPTDAEWSKLNSTIGGRLIRGIPLAQHCYGSDYDPAICASLQDDWIETATYYDDPVNVMAPYWLNNTCSPFLGILADPYATNTSSVPDPSCLSGNIAVYAIDVNNAETVAQAFKFATEKNIRLSIKNTGHDYIGRSSGQGSLALWMHNLKDISFFNYSSPEYTGPAAKAGAGVQFKDAYKLAADNGFRLTGGYCPTVGMTGGYVQGGGHGPLGASYGLAADNTLEFEVVTTDGRHLVASRTENSDLYWALSGGGGGNYALVLSLTIKAHVDGPVAGAALSFANSNSNLYWDAIGAFQRHLLTWNQVPGLALSFGFDNSAFHLNMATWPGATKADINTALSPFLQKLNTLKISTTYISDVQDTFHSHFEKYGFPDEIYQTNSSLGGWLISPSMVQNNLSYILDSYKAIVTDPSTSVKRISAISGNLSHTHVGNKPGSNAVLEAWRDSLYTVNLAQGFAPDASVKELQAVQAKVNRWQDMFKPLGGGAYINEATYDDVDWKNDYFGANYDRLLRIKQKYDPNFALWQHTSVGADNYWELNGAGRLCRV</sequence>
<dbReference type="EMBL" id="JAPQKP010000004">
    <property type="protein sequence ID" value="KAJ5193928.1"/>
    <property type="molecule type" value="Genomic_DNA"/>
</dbReference>
<accession>A0A9W9M9M4</accession>
<dbReference type="InterPro" id="IPR012951">
    <property type="entry name" value="BBE"/>
</dbReference>
<dbReference type="OrthoDB" id="9983560at2759"/>
<keyword evidence="9" id="KW-1185">Reference proteome</keyword>
<name>A0A9W9M9M4_9EURO</name>
<feature type="chain" id="PRO_5040774386" evidence="6">
    <location>
        <begin position="25"/>
        <end position="590"/>
    </location>
</feature>
<dbReference type="Proteomes" id="UP001150879">
    <property type="component" value="Unassembled WGS sequence"/>
</dbReference>
<dbReference type="GO" id="GO:0016491">
    <property type="term" value="F:oxidoreductase activity"/>
    <property type="evidence" value="ECO:0007669"/>
    <property type="project" value="UniProtKB-KW"/>
</dbReference>
<reference evidence="8" key="2">
    <citation type="journal article" date="2023" name="IMA Fungus">
        <title>Comparative genomic study of the Penicillium genus elucidates a diverse pangenome and 15 lateral gene transfer events.</title>
        <authorList>
            <person name="Petersen C."/>
            <person name="Sorensen T."/>
            <person name="Nielsen M.R."/>
            <person name="Sondergaard T.E."/>
            <person name="Sorensen J.L."/>
            <person name="Fitzpatrick D.A."/>
            <person name="Frisvad J.C."/>
            <person name="Nielsen K.L."/>
        </authorList>
    </citation>
    <scope>NUCLEOTIDE SEQUENCE</scope>
    <source>
        <strain evidence="8">IBT 16849</strain>
    </source>
</reference>
<dbReference type="SUPFAM" id="SSF56176">
    <property type="entry name" value="FAD-binding/transporter-associated domain-like"/>
    <property type="match status" value="1"/>
</dbReference>
<keyword evidence="6" id="KW-0732">Signal</keyword>
<keyword evidence="4" id="KW-0274">FAD</keyword>
<dbReference type="Pfam" id="PF01565">
    <property type="entry name" value="FAD_binding_4"/>
    <property type="match status" value="1"/>
</dbReference>
<gene>
    <name evidence="8" type="ORF">N7472_006394</name>
</gene>
<dbReference type="InterPro" id="IPR016166">
    <property type="entry name" value="FAD-bd_PCMH"/>
</dbReference>
<keyword evidence="5" id="KW-0560">Oxidoreductase</keyword>
<evidence type="ECO:0000256" key="2">
    <source>
        <dbReference type="ARBA" id="ARBA00005466"/>
    </source>
</evidence>
<dbReference type="Pfam" id="PF08031">
    <property type="entry name" value="BBE"/>
    <property type="match status" value="1"/>
</dbReference>
<evidence type="ECO:0000256" key="6">
    <source>
        <dbReference type="SAM" id="SignalP"/>
    </source>
</evidence>
<evidence type="ECO:0000313" key="8">
    <source>
        <dbReference type="EMBL" id="KAJ5193928.1"/>
    </source>
</evidence>
<reference evidence="8" key="1">
    <citation type="submission" date="2022-11" db="EMBL/GenBank/DDBJ databases">
        <authorList>
            <person name="Petersen C."/>
        </authorList>
    </citation>
    <scope>NUCLEOTIDE SEQUENCE</scope>
    <source>
        <strain evidence="8">IBT 16849</strain>
    </source>
</reference>
<feature type="signal peptide" evidence="6">
    <location>
        <begin position="1"/>
        <end position="24"/>
    </location>
</feature>
<evidence type="ECO:0000313" key="9">
    <source>
        <dbReference type="Proteomes" id="UP001150879"/>
    </source>
</evidence>
<organism evidence="8 9">
    <name type="scientific">Penicillium cf. griseofulvum</name>
    <dbReference type="NCBI Taxonomy" id="2972120"/>
    <lineage>
        <taxon>Eukaryota</taxon>
        <taxon>Fungi</taxon>
        <taxon>Dikarya</taxon>
        <taxon>Ascomycota</taxon>
        <taxon>Pezizomycotina</taxon>
        <taxon>Eurotiomycetes</taxon>
        <taxon>Eurotiomycetidae</taxon>
        <taxon>Eurotiales</taxon>
        <taxon>Aspergillaceae</taxon>
        <taxon>Penicillium</taxon>
    </lineage>
</organism>
<evidence type="ECO:0000256" key="1">
    <source>
        <dbReference type="ARBA" id="ARBA00001974"/>
    </source>
</evidence>
<dbReference type="AlphaFoldDB" id="A0A9W9M9M4"/>
<evidence type="ECO:0000256" key="5">
    <source>
        <dbReference type="ARBA" id="ARBA00023002"/>
    </source>
</evidence>
<comment type="similarity">
    <text evidence="2">Belongs to the oxygen-dependent FAD-linked oxidoreductase family.</text>
</comment>
<dbReference type="InterPro" id="IPR006094">
    <property type="entry name" value="Oxid_FAD_bind_N"/>
</dbReference>
<feature type="domain" description="FAD-binding PCMH-type" evidence="7">
    <location>
        <begin position="136"/>
        <end position="315"/>
    </location>
</feature>
<evidence type="ECO:0000256" key="3">
    <source>
        <dbReference type="ARBA" id="ARBA00022630"/>
    </source>
</evidence>
<dbReference type="InterPro" id="IPR036318">
    <property type="entry name" value="FAD-bd_PCMH-like_sf"/>
</dbReference>
<dbReference type="PANTHER" id="PTHR42973:SF39">
    <property type="entry name" value="FAD-BINDING PCMH-TYPE DOMAIN-CONTAINING PROTEIN"/>
    <property type="match status" value="1"/>
</dbReference>
<dbReference type="InterPro" id="IPR050416">
    <property type="entry name" value="FAD-linked_Oxidoreductase"/>
</dbReference>
<comment type="cofactor">
    <cofactor evidence="1">
        <name>FAD</name>
        <dbReference type="ChEBI" id="CHEBI:57692"/>
    </cofactor>
</comment>
<dbReference type="GO" id="GO:0071949">
    <property type="term" value="F:FAD binding"/>
    <property type="evidence" value="ECO:0007669"/>
    <property type="project" value="InterPro"/>
</dbReference>
<proteinExistence type="inferred from homology"/>
<protein>
    <submittedName>
        <fullName evidence="8">FAD-binding domain-containing protein</fullName>
    </submittedName>
</protein>
<dbReference type="PANTHER" id="PTHR42973">
    <property type="entry name" value="BINDING OXIDOREDUCTASE, PUTATIVE (AFU_ORTHOLOGUE AFUA_1G17690)-RELATED"/>
    <property type="match status" value="1"/>
</dbReference>
<dbReference type="PROSITE" id="PS51387">
    <property type="entry name" value="FAD_PCMH"/>
    <property type="match status" value="1"/>
</dbReference>
<dbReference type="Gene3D" id="3.30.465.10">
    <property type="match status" value="2"/>
</dbReference>
<keyword evidence="3" id="KW-0285">Flavoprotein</keyword>